<dbReference type="Proteomes" id="UP000540519">
    <property type="component" value="Unassembled WGS sequence"/>
</dbReference>
<keyword evidence="1" id="KW-0812">Transmembrane</keyword>
<keyword evidence="1" id="KW-1133">Transmembrane helix</keyword>
<dbReference type="AlphaFoldDB" id="A0A7X2ZS96"/>
<dbReference type="RefSeq" id="WP_155599281.1">
    <property type="nucleotide sequence ID" value="NZ_RCNR01000008.1"/>
</dbReference>
<comment type="caution">
    <text evidence="2">The sequence shown here is derived from an EMBL/GenBank/DDBJ whole genome shotgun (WGS) entry which is preliminary data.</text>
</comment>
<evidence type="ECO:0000313" key="2">
    <source>
        <dbReference type="EMBL" id="MUH35469.1"/>
    </source>
</evidence>
<dbReference type="OrthoDB" id="1099872at2"/>
<evidence type="ECO:0000256" key="1">
    <source>
        <dbReference type="SAM" id="Phobius"/>
    </source>
</evidence>
<keyword evidence="1" id="KW-0472">Membrane</keyword>
<accession>A0A7X2ZS96</accession>
<evidence type="ECO:0000313" key="3">
    <source>
        <dbReference type="Proteomes" id="UP000540519"/>
    </source>
</evidence>
<protein>
    <submittedName>
        <fullName evidence="2">Uncharacterized protein</fullName>
    </submittedName>
</protein>
<organism evidence="2 3">
    <name type="scientific">Zobellia amurskyensis</name>
    <dbReference type="NCBI Taxonomy" id="248905"/>
    <lineage>
        <taxon>Bacteria</taxon>
        <taxon>Pseudomonadati</taxon>
        <taxon>Bacteroidota</taxon>
        <taxon>Flavobacteriia</taxon>
        <taxon>Flavobacteriales</taxon>
        <taxon>Flavobacteriaceae</taxon>
        <taxon>Zobellia</taxon>
    </lineage>
</organism>
<gene>
    <name evidence="2" type="ORF">D9O36_06430</name>
</gene>
<sequence>MEEYIEHQVKSKAKKFVTKFVKVLFYIIAGVVFLLLFAYVFMYLWNWLMPEIFGLTTLTYWQAGGLLVLAKIIFGGFGNGGSSNKKKCKKEKSNQPLKGKLNRMCRDDFSKWKFYDEFWKEEGEQAY</sequence>
<feature type="non-terminal residue" evidence="2">
    <location>
        <position position="127"/>
    </location>
</feature>
<name>A0A7X2ZS96_9FLAO</name>
<reference evidence="2 3" key="1">
    <citation type="journal article" date="2019" name="Mar. Drugs">
        <title>Comparative Genomics and CAZyme Genome Repertoires of Marine Zobellia amurskyensis KMM 3526(T) and Zobellia laminariae KMM 3676(T).</title>
        <authorList>
            <person name="Chernysheva N."/>
            <person name="Bystritskaya E."/>
            <person name="Stenkova A."/>
            <person name="Golovkin I."/>
            <person name="Nedashkovskaya O."/>
            <person name="Isaeva M."/>
        </authorList>
    </citation>
    <scope>NUCLEOTIDE SEQUENCE [LARGE SCALE GENOMIC DNA]</scope>
    <source>
        <strain evidence="2 3">KMM 3526</strain>
    </source>
</reference>
<keyword evidence="3" id="KW-1185">Reference proteome</keyword>
<feature type="transmembrane region" description="Helical" evidence="1">
    <location>
        <begin position="60"/>
        <end position="80"/>
    </location>
</feature>
<dbReference type="EMBL" id="RCNR01000008">
    <property type="protein sequence ID" value="MUH35469.1"/>
    <property type="molecule type" value="Genomic_DNA"/>
</dbReference>
<proteinExistence type="predicted"/>
<feature type="transmembrane region" description="Helical" evidence="1">
    <location>
        <begin position="20"/>
        <end position="48"/>
    </location>
</feature>